<proteinExistence type="inferred from homology"/>
<name>A0A6J6BAK5_9ZZZZ</name>
<dbReference type="PANTHER" id="PTHR11533:SF174">
    <property type="entry name" value="PUROMYCIN-SENSITIVE AMINOPEPTIDASE-RELATED"/>
    <property type="match status" value="1"/>
</dbReference>
<evidence type="ECO:0000256" key="8">
    <source>
        <dbReference type="ARBA" id="ARBA00022801"/>
    </source>
</evidence>
<keyword evidence="8" id="KW-0378">Hydrolase</keyword>
<evidence type="ECO:0000256" key="7">
    <source>
        <dbReference type="ARBA" id="ARBA00022723"/>
    </source>
</evidence>
<dbReference type="GO" id="GO:0005615">
    <property type="term" value="C:extracellular space"/>
    <property type="evidence" value="ECO:0007669"/>
    <property type="project" value="TreeGrafter"/>
</dbReference>
<keyword evidence="7" id="KW-0479">Metal-binding</keyword>
<dbReference type="GO" id="GO:0042277">
    <property type="term" value="F:peptide binding"/>
    <property type="evidence" value="ECO:0007669"/>
    <property type="project" value="TreeGrafter"/>
</dbReference>
<dbReference type="InterPro" id="IPR045357">
    <property type="entry name" value="Aminopeptidase_N-like_N"/>
</dbReference>
<evidence type="ECO:0000256" key="1">
    <source>
        <dbReference type="ARBA" id="ARBA00001947"/>
    </source>
</evidence>
<evidence type="ECO:0000256" key="10">
    <source>
        <dbReference type="ARBA" id="ARBA00022968"/>
    </source>
</evidence>
<dbReference type="InterPro" id="IPR034016">
    <property type="entry name" value="M1_APN-typ"/>
</dbReference>
<dbReference type="GO" id="GO:0043171">
    <property type="term" value="P:peptide catabolic process"/>
    <property type="evidence" value="ECO:0007669"/>
    <property type="project" value="TreeGrafter"/>
</dbReference>
<reference evidence="18" key="1">
    <citation type="submission" date="2020-05" db="EMBL/GenBank/DDBJ databases">
        <authorList>
            <person name="Chiriac C."/>
            <person name="Salcher M."/>
            <person name="Ghai R."/>
            <person name="Kavagutti S V."/>
        </authorList>
    </citation>
    <scope>NUCLEOTIDE SEQUENCE</scope>
</reference>
<dbReference type="PANTHER" id="PTHR11533">
    <property type="entry name" value="PROTEASE M1 ZINC METALLOPROTEASE"/>
    <property type="match status" value="1"/>
</dbReference>
<dbReference type="Gene3D" id="2.60.40.1730">
    <property type="entry name" value="tricorn interacting facor f3 domain"/>
    <property type="match status" value="1"/>
</dbReference>
<dbReference type="GO" id="GO:0016020">
    <property type="term" value="C:membrane"/>
    <property type="evidence" value="ECO:0007669"/>
    <property type="project" value="UniProtKB-SubCell"/>
</dbReference>
<dbReference type="GO" id="GO:0006508">
    <property type="term" value="P:proteolysis"/>
    <property type="evidence" value="ECO:0007669"/>
    <property type="project" value="UniProtKB-KW"/>
</dbReference>
<dbReference type="AlphaFoldDB" id="A0A6J6BAK5"/>
<evidence type="ECO:0000256" key="11">
    <source>
        <dbReference type="ARBA" id="ARBA00022989"/>
    </source>
</evidence>
<protein>
    <submittedName>
        <fullName evidence="18">Unannotated protein</fullName>
    </submittedName>
</protein>
<dbReference type="GO" id="GO:0005737">
    <property type="term" value="C:cytoplasm"/>
    <property type="evidence" value="ECO:0007669"/>
    <property type="project" value="TreeGrafter"/>
</dbReference>
<dbReference type="Pfam" id="PF01433">
    <property type="entry name" value="Peptidase_M1"/>
    <property type="match status" value="1"/>
</dbReference>
<feature type="domain" description="Peptidase M1 membrane alanine aminopeptidase" evidence="15">
    <location>
        <begin position="263"/>
        <end position="479"/>
    </location>
</feature>
<dbReference type="FunFam" id="1.10.390.10:FF:000001">
    <property type="entry name" value="Aminopeptidase"/>
    <property type="match status" value="1"/>
</dbReference>
<evidence type="ECO:0000259" key="15">
    <source>
        <dbReference type="Pfam" id="PF01433"/>
    </source>
</evidence>
<keyword evidence="11" id="KW-1133">Transmembrane helix</keyword>
<comment type="similarity">
    <text evidence="3">Belongs to the peptidase M1 family.</text>
</comment>
<sequence>MVTSKHSYTPKRYLTLWLYALHMTNPYRLPTSVTPHRYELEIWPDLFGTTFEGSVAIEVVMTEALSEIVLHAVDLDIQRAWVVLDHDETNNRVPATAVLDPELERVTLSLAETLPAGAATLHLRFTGSFNEQLVGLYQSRFSTDEEDGSSTEHTLAVTQFESTHARRCFPCFDEPAFKATFAITLTVPQDLLAVSNSAEVLREELDGGLARITFADTMVMSTYLVAFVIGPLQATPTRMVEGMNGPIPLRVIYPPGSDHLCEFALEVAEAGLKFFENYYGIPYPGDKVDLVAVPDFAFGAMENLGCITFREVLLLVDPNEATQPELHNVCDVINHELAHMWFGDLVTMEWWNGIWLNEAFATFMEVSATDAFRPDWKVWTSFGLARAAAFDTDALHSTRPIEFEVVSPAEAEAMFDILTYQKGASVVRMLEQYLGSEVFRTGITGYLEQHAYGMTETADLWDALEAASGEPVRRIMESWIFRGGHPLVTVENTATGLRLSQERFSYQADSLESSSGAESSSAEAEPWPTPMVISTKTAADGATTEHRLLLEHAVELDLGGPAAVVQANPGGNGFFRVNLSESLRTSLATDPTATSIEFFVLLDDTWAGFLANRVSAEELEGLLRVLCISESDPAVWRRISSVLSELHRLGGEGRATHNRELIQELCDQSLKRVESFLGTPQQDKDEDHGRAEELRGVLFSLLGGLGEDEELRLSARQLWQLDSIDASLRSAAIEVLAMSATAQEHAQLTQAWRDSTTPQDELRFLSALIDTNDPELFAQVLDLARTEVRTQNAPYLLRRAISHRHLGEQGWEFVRSHFLELTERFPSSSLPRMLEGIRSITSRSQAQQVAQFLDDNSIPSGELVLKQHRERMWVNVEAAERVRS</sequence>
<gene>
    <name evidence="18" type="ORF">UFOPK1358_00741</name>
</gene>
<comment type="subcellular location">
    <subcellularLocation>
        <location evidence="2">Membrane</location>
        <topology evidence="2">Single-pass type II membrane protein</topology>
    </subcellularLocation>
</comment>
<keyword evidence="4" id="KW-0031">Aminopeptidase</keyword>
<dbReference type="InterPro" id="IPR050344">
    <property type="entry name" value="Peptidase_M1_aminopeptidases"/>
</dbReference>
<evidence type="ECO:0000256" key="2">
    <source>
        <dbReference type="ARBA" id="ARBA00004606"/>
    </source>
</evidence>
<dbReference type="InterPro" id="IPR014782">
    <property type="entry name" value="Peptidase_M1_dom"/>
</dbReference>
<dbReference type="SUPFAM" id="SSF55486">
    <property type="entry name" value="Metalloproteases ('zincins'), catalytic domain"/>
    <property type="match status" value="1"/>
</dbReference>
<dbReference type="Gene3D" id="1.25.50.20">
    <property type="match status" value="1"/>
</dbReference>
<dbReference type="EMBL" id="CAEZSF010000055">
    <property type="protein sequence ID" value="CAB4536022.1"/>
    <property type="molecule type" value="Genomic_DNA"/>
</dbReference>
<dbReference type="InterPro" id="IPR027268">
    <property type="entry name" value="Peptidase_M4/M1_CTD_sf"/>
</dbReference>
<dbReference type="InterPro" id="IPR024571">
    <property type="entry name" value="ERAP1-like_C_dom"/>
</dbReference>
<keyword evidence="12" id="KW-0482">Metalloprotease</keyword>
<feature type="domain" description="ERAP1-like C-terminal" evidence="16">
    <location>
        <begin position="565"/>
        <end position="871"/>
    </location>
</feature>
<keyword evidence="10" id="KW-0735">Signal-anchor</keyword>
<evidence type="ECO:0000259" key="17">
    <source>
        <dbReference type="Pfam" id="PF17900"/>
    </source>
</evidence>
<keyword evidence="9" id="KW-0862">Zinc</keyword>
<feature type="domain" description="Aminopeptidase N-like N-terminal" evidence="17">
    <location>
        <begin position="35"/>
        <end position="224"/>
    </location>
</feature>
<dbReference type="GO" id="GO:0070006">
    <property type="term" value="F:metalloaminopeptidase activity"/>
    <property type="evidence" value="ECO:0007669"/>
    <property type="project" value="TreeGrafter"/>
</dbReference>
<evidence type="ECO:0000256" key="13">
    <source>
        <dbReference type="ARBA" id="ARBA00023136"/>
    </source>
</evidence>
<keyword evidence="5" id="KW-0645">Protease</keyword>
<dbReference type="GO" id="GO:0008270">
    <property type="term" value="F:zinc ion binding"/>
    <property type="evidence" value="ECO:0007669"/>
    <property type="project" value="InterPro"/>
</dbReference>
<evidence type="ECO:0000256" key="14">
    <source>
        <dbReference type="ARBA" id="ARBA00023180"/>
    </source>
</evidence>
<organism evidence="18">
    <name type="scientific">freshwater metagenome</name>
    <dbReference type="NCBI Taxonomy" id="449393"/>
    <lineage>
        <taxon>unclassified sequences</taxon>
        <taxon>metagenomes</taxon>
        <taxon>ecological metagenomes</taxon>
    </lineage>
</organism>
<evidence type="ECO:0000256" key="6">
    <source>
        <dbReference type="ARBA" id="ARBA00022692"/>
    </source>
</evidence>
<dbReference type="InterPro" id="IPR001930">
    <property type="entry name" value="Peptidase_M1"/>
</dbReference>
<dbReference type="Pfam" id="PF11838">
    <property type="entry name" value="ERAP1_C"/>
    <property type="match status" value="1"/>
</dbReference>
<dbReference type="InterPro" id="IPR042097">
    <property type="entry name" value="Aminopeptidase_N-like_N_sf"/>
</dbReference>
<evidence type="ECO:0000256" key="9">
    <source>
        <dbReference type="ARBA" id="ARBA00022833"/>
    </source>
</evidence>
<dbReference type="FunFam" id="2.60.40.1730:FF:000001">
    <property type="entry name" value="Leucyl-cystinyl aminopeptidase"/>
    <property type="match status" value="1"/>
</dbReference>
<keyword evidence="6" id="KW-0812">Transmembrane</keyword>
<dbReference type="SUPFAM" id="SSF63737">
    <property type="entry name" value="Leukotriene A4 hydrolase N-terminal domain"/>
    <property type="match status" value="1"/>
</dbReference>
<accession>A0A6J6BAK5</accession>
<dbReference type="Pfam" id="PF17900">
    <property type="entry name" value="Peptidase_M1_N"/>
    <property type="match status" value="1"/>
</dbReference>
<evidence type="ECO:0000256" key="12">
    <source>
        <dbReference type="ARBA" id="ARBA00023049"/>
    </source>
</evidence>
<keyword evidence="14" id="KW-0325">Glycoprotein</keyword>
<evidence type="ECO:0000256" key="5">
    <source>
        <dbReference type="ARBA" id="ARBA00022670"/>
    </source>
</evidence>
<dbReference type="Gene3D" id="1.10.390.10">
    <property type="entry name" value="Neutral Protease Domain 2"/>
    <property type="match status" value="1"/>
</dbReference>
<evidence type="ECO:0000256" key="3">
    <source>
        <dbReference type="ARBA" id="ARBA00010136"/>
    </source>
</evidence>
<dbReference type="PRINTS" id="PR00756">
    <property type="entry name" value="ALADIPTASE"/>
</dbReference>
<keyword evidence="13" id="KW-0472">Membrane</keyword>
<evidence type="ECO:0000259" key="16">
    <source>
        <dbReference type="Pfam" id="PF11838"/>
    </source>
</evidence>
<comment type="cofactor">
    <cofactor evidence="1">
        <name>Zn(2+)</name>
        <dbReference type="ChEBI" id="CHEBI:29105"/>
    </cofactor>
</comment>
<dbReference type="Gene3D" id="2.60.40.1910">
    <property type="match status" value="1"/>
</dbReference>
<dbReference type="CDD" id="cd09601">
    <property type="entry name" value="M1_APN-Q_like"/>
    <property type="match status" value="1"/>
</dbReference>
<evidence type="ECO:0000313" key="18">
    <source>
        <dbReference type="EMBL" id="CAB4536022.1"/>
    </source>
</evidence>
<evidence type="ECO:0000256" key="4">
    <source>
        <dbReference type="ARBA" id="ARBA00022438"/>
    </source>
</evidence>